<sequence length="1257" mass="129062">LSLSLCPPVCAPACEGVGVVGAMSAAAGEGLGGGIGGKFRKRPFRRPPATPYDRPPAAARGIRGNVADADAAAGGRDGWLSKLVDPASRLITRGATRLFSSVFQKRLGAPPPAEAPAANLAPGQDVPDLANTNALPEIPEQGSKDDSNSRHASDDGISELEHLLKQKTFTRSEFDHLTELLRSRTVDLSEDAIKGIEPRATSPAGDYEKREVEIASGQENGIESSKCLGIISTPAVTLKIPREEIASPAEVAKVYMGSRPSRMSISSSSLHNQTIREATASPSFIGPAAKSSVKPVGSQSVSRLSGVPGYSENGYITPRPRGRSAIYKMSCSPYFKGQSTITLKGSELYEDGYSGLSTSSQWGHTDVARSGGKQVQKRRSSVLESDIGSFGPIRRIRQKSSLASPSKDVTSHFPGKLLPSTASALDNVQTSTVSVQMPLSLNELKYDTSHLKAAENGEERSSYVSVPHQSREMARKILQELDKLVPSPKEKSSEVKTYSRHDSPPKLTLGMLHGQALKSVSEIDSSRIFNVETNGNLDGLDYSRPGSLISAKQQKIEENGSSKPSISGTKMASEAKGVTVSVSAADTMRVKGSLDSTFPCSAAGPAQKKPAFTMQAPEDLLEFEDDSNSNRDVSGPSATGKEITDASMREHKVVISETAVPKKPFLFSSENKPTSNFTLSKEAGKEIMVRPAVTGEDTGFSFQVIASQSQPPLTPTMPSPAVEKSSVSSENTRVPIFTFSSKPTSLTFSSSMASLTESSVLKFGANPESKGQLFGSLTTETVTSTSSESESGKADTTLKPHDLCKSVGATSALGLTTSATSNAFSSVAASTACQSNGSLASTSSIFSVSAAPTATLSGSSADAIVSASSASASTSSSASMTSSTAPAVTPFLFGSSSAVSTSLGSSAVKFGSTDVGPNSVKEASFAITSSVSATSSSIGNIFGFGASASSSSSSTAGSIFGTQATQSGSGTSPFTQSIVSQFGPSSSPAFGLVGSSVGFSGSAFGSLTGTAKPFGSSSATSLVVADSSSAPSSSSFAPSATSSSLFGSSSQSGTSSIFGSVFGSSSSPSTMFTSAVSTASATMPFGSSSSSPLSFTSSATTASSAFIFTQATTPSSPALAFSSFGTTAVSAPLSPAVPAFGMPTPTVTFGSGSPGNDQMNVEDSMADDTLQSAMPSTPIFGQPSNISAQNMPFGAPATPSGAAVFQFASPQPSPYPQTAFQSSGSFEFGGGFSMGSAGADKSSRRFIKAKRDKHRKK</sequence>
<dbReference type="AlphaFoldDB" id="A0A1D1XNH9"/>
<dbReference type="EMBL" id="GDJX01023990">
    <property type="protein sequence ID" value="JAT43946.1"/>
    <property type="molecule type" value="Transcribed_RNA"/>
</dbReference>
<feature type="region of interest" description="Disordered" evidence="1">
    <location>
        <begin position="38"/>
        <end position="60"/>
    </location>
</feature>
<proteinExistence type="predicted"/>
<feature type="compositionally biased region" description="Low complexity" evidence="1">
    <location>
        <begin position="778"/>
        <end position="789"/>
    </location>
</feature>
<feature type="compositionally biased region" description="Basic residues" evidence="1">
    <location>
        <begin position="1244"/>
        <end position="1257"/>
    </location>
</feature>
<reference evidence="2" key="1">
    <citation type="submission" date="2015-07" db="EMBL/GenBank/DDBJ databases">
        <title>Transcriptome Assembly of Anthurium amnicola.</title>
        <authorList>
            <person name="Suzuki J."/>
        </authorList>
    </citation>
    <scope>NUCLEOTIDE SEQUENCE</scope>
</reference>
<feature type="compositionally biased region" description="Basic and acidic residues" evidence="1">
    <location>
        <begin position="142"/>
        <end position="154"/>
    </location>
</feature>
<feature type="region of interest" description="Disordered" evidence="1">
    <location>
        <begin position="486"/>
        <end position="506"/>
    </location>
</feature>
<feature type="region of interest" description="Disordered" evidence="1">
    <location>
        <begin position="622"/>
        <end position="641"/>
    </location>
</feature>
<evidence type="ECO:0000256" key="1">
    <source>
        <dbReference type="SAM" id="MobiDB-lite"/>
    </source>
</evidence>
<feature type="region of interest" description="Disordered" evidence="1">
    <location>
        <begin position="110"/>
        <end position="154"/>
    </location>
</feature>
<feature type="compositionally biased region" description="Basic and acidic residues" evidence="1">
    <location>
        <begin position="486"/>
        <end position="504"/>
    </location>
</feature>
<dbReference type="GO" id="GO:0071763">
    <property type="term" value="P:nuclear membrane organization"/>
    <property type="evidence" value="ECO:0007669"/>
    <property type="project" value="TreeGrafter"/>
</dbReference>
<dbReference type="PANTHER" id="PTHR33416:SF20">
    <property type="entry name" value="NUCLEAR PORE COMPLEX PROTEIN NUP1"/>
    <property type="match status" value="1"/>
</dbReference>
<organism evidence="2">
    <name type="scientific">Anthurium amnicola</name>
    <dbReference type="NCBI Taxonomy" id="1678845"/>
    <lineage>
        <taxon>Eukaryota</taxon>
        <taxon>Viridiplantae</taxon>
        <taxon>Streptophyta</taxon>
        <taxon>Embryophyta</taxon>
        <taxon>Tracheophyta</taxon>
        <taxon>Spermatophyta</taxon>
        <taxon>Magnoliopsida</taxon>
        <taxon>Liliopsida</taxon>
        <taxon>Araceae</taxon>
        <taxon>Pothoideae</taxon>
        <taxon>Potheae</taxon>
        <taxon>Anthurium</taxon>
    </lineage>
</organism>
<evidence type="ECO:0000313" key="2">
    <source>
        <dbReference type="EMBL" id="JAT43946.1"/>
    </source>
</evidence>
<feature type="non-terminal residue" evidence="2">
    <location>
        <position position="1"/>
    </location>
</feature>
<name>A0A1D1XNH9_9ARAE</name>
<gene>
    <name evidence="2" type="primary">NUP153_1</name>
    <name evidence="2" type="ORF">g.47933</name>
</gene>
<feature type="compositionally biased region" description="Basic and acidic residues" evidence="1">
    <location>
        <begin position="790"/>
        <end position="800"/>
    </location>
</feature>
<protein>
    <submittedName>
        <fullName evidence="2">Nuclear pore complex protein Nup153</fullName>
    </submittedName>
</protein>
<feature type="region of interest" description="Disordered" evidence="1">
    <location>
        <begin position="1231"/>
        <end position="1257"/>
    </location>
</feature>
<feature type="compositionally biased region" description="Polar residues" evidence="1">
    <location>
        <begin position="561"/>
        <end position="570"/>
    </location>
</feature>
<dbReference type="PANTHER" id="PTHR33416">
    <property type="entry name" value="NUCLEAR PORE COMPLEX PROTEIN NUP1"/>
    <property type="match status" value="1"/>
</dbReference>
<accession>A0A1D1XNH9</accession>
<feature type="region of interest" description="Disordered" evidence="1">
    <location>
        <begin position="772"/>
        <end position="800"/>
    </location>
</feature>
<feature type="region of interest" description="Disordered" evidence="1">
    <location>
        <begin position="554"/>
        <end position="576"/>
    </location>
</feature>
<dbReference type="GO" id="GO:0005635">
    <property type="term" value="C:nuclear envelope"/>
    <property type="evidence" value="ECO:0007669"/>
    <property type="project" value="TreeGrafter"/>
</dbReference>